<comment type="caution">
    <text evidence="5">The sequence shown here is derived from an EMBL/GenBank/DDBJ whole genome shotgun (WGS) entry which is preliminary data.</text>
</comment>
<dbReference type="Gene3D" id="3.80.10.10">
    <property type="entry name" value="Ribonuclease Inhibitor"/>
    <property type="match status" value="2"/>
</dbReference>
<dbReference type="SMART" id="SM00369">
    <property type="entry name" value="LRR_TYP"/>
    <property type="match status" value="6"/>
</dbReference>
<proteinExistence type="predicted"/>
<dbReference type="AlphaFoldDB" id="A0AAN7Q1T7"/>
<feature type="region of interest" description="Disordered" evidence="3">
    <location>
        <begin position="372"/>
        <end position="392"/>
    </location>
</feature>
<dbReference type="Pfam" id="PF00560">
    <property type="entry name" value="LRR_1"/>
    <property type="match status" value="1"/>
</dbReference>
<feature type="compositionally biased region" description="Acidic residues" evidence="3">
    <location>
        <begin position="378"/>
        <end position="390"/>
    </location>
</feature>
<accession>A0AAN7Q1T7</accession>
<keyword evidence="4" id="KW-1133">Transmembrane helix</keyword>
<dbReference type="PROSITE" id="PS51450">
    <property type="entry name" value="LRR"/>
    <property type="match status" value="4"/>
</dbReference>
<evidence type="ECO:0000313" key="5">
    <source>
        <dbReference type="EMBL" id="KAK4883189.1"/>
    </source>
</evidence>
<name>A0AAN7Q1T7_9COLE</name>
<dbReference type="Proteomes" id="UP001353858">
    <property type="component" value="Unassembled WGS sequence"/>
</dbReference>
<evidence type="ECO:0000256" key="3">
    <source>
        <dbReference type="SAM" id="MobiDB-lite"/>
    </source>
</evidence>
<organism evidence="5 6">
    <name type="scientific">Aquatica leii</name>
    <dbReference type="NCBI Taxonomy" id="1421715"/>
    <lineage>
        <taxon>Eukaryota</taxon>
        <taxon>Metazoa</taxon>
        <taxon>Ecdysozoa</taxon>
        <taxon>Arthropoda</taxon>
        <taxon>Hexapoda</taxon>
        <taxon>Insecta</taxon>
        <taxon>Pterygota</taxon>
        <taxon>Neoptera</taxon>
        <taxon>Endopterygota</taxon>
        <taxon>Coleoptera</taxon>
        <taxon>Polyphaga</taxon>
        <taxon>Elateriformia</taxon>
        <taxon>Elateroidea</taxon>
        <taxon>Lampyridae</taxon>
        <taxon>Luciolinae</taxon>
        <taxon>Aquatica</taxon>
    </lineage>
</organism>
<dbReference type="InterPro" id="IPR032675">
    <property type="entry name" value="LRR_dom_sf"/>
</dbReference>
<keyword evidence="1" id="KW-0433">Leucine-rich repeat</keyword>
<protein>
    <submittedName>
        <fullName evidence="5">Uncharacterized protein</fullName>
    </submittedName>
</protein>
<reference evidence="6" key="1">
    <citation type="submission" date="2023-01" db="EMBL/GenBank/DDBJ databases">
        <title>Key to firefly adult light organ development and bioluminescence: homeobox transcription factors regulate luciferase expression and transportation to peroxisome.</title>
        <authorList>
            <person name="Fu X."/>
        </authorList>
    </citation>
    <scope>NUCLEOTIDE SEQUENCE [LARGE SCALE GENOMIC DNA]</scope>
</reference>
<dbReference type="InterPro" id="IPR001611">
    <property type="entry name" value="Leu-rich_rpt"/>
</dbReference>
<dbReference type="PRINTS" id="PR00019">
    <property type="entry name" value="LEURICHRPT"/>
</dbReference>
<dbReference type="SUPFAM" id="SSF52058">
    <property type="entry name" value="L domain-like"/>
    <property type="match status" value="1"/>
</dbReference>
<keyword evidence="4" id="KW-0472">Membrane</keyword>
<dbReference type="PANTHER" id="PTHR24369:SF211">
    <property type="entry name" value="LEUCINE-RICH REPEAT-CONTAINING PROTEIN 15-LIKE"/>
    <property type="match status" value="1"/>
</dbReference>
<evidence type="ECO:0000256" key="1">
    <source>
        <dbReference type="ARBA" id="ARBA00022614"/>
    </source>
</evidence>
<dbReference type="EMBL" id="JARPUR010000002">
    <property type="protein sequence ID" value="KAK4883189.1"/>
    <property type="molecule type" value="Genomic_DNA"/>
</dbReference>
<keyword evidence="4" id="KW-0812">Transmembrane</keyword>
<keyword evidence="6" id="KW-1185">Reference proteome</keyword>
<keyword evidence="2" id="KW-0677">Repeat</keyword>
<feature type="transmembrane region" description="Helical" evidence="4">
    <location>
        <begin position="430"/>
        <end position="450"/>
    </location>
</feature>
<gene>
    <name evidence="5" type="ORF">RN001_006508</name>
</gene>
<dbReference type="InterPro" id="IPR003591">
    <property type="entry name" value="Leu-rich_rpt_typical-subtyp"/>
</dbReference>
<dbReference type="PANTHER" id="PTHR24369">
    <property type="entry name" value="ANTIGEN BSP, PUTATIVE-RELATED"/>
    <property type="match status" value="1"/>
</dbReference>
<evidence type="ECO:0000313" key="6">
    <source>
        <dbReference type="Proteomes" id="UP001353858"/>
    </source>
</evidence>
<sequence length="456" mass="53246">MPYLYKLILRNNFIEYFPNGIFQYQKDLGHLDISHNYLKDFKFVNLPKSLTLLNISNNQISICEFISNIEIIDLSYNNISTISIGKSVKTLYISNNDFEFLNKSMLENAVDLINLNISNNKITEIENDLFKKLINLVILDLSNNNLEKLPVGVFQNLTNLWELNLSNNSLFNLEFGTFSGLDNLAKLYLDYNRLNNVPEKSFYVLRNLKTLYLNNNCLNKLDISELIKEGPSIKTITLGNNKWPCKDLFDMLEKLSEMRIGFTNGTDVGVENVNGIGCTENDVFHFDKCTSLEPLRENPHNDFKTSQFYKYFDKDFKNSSFYHFFQMNFTDTPLSQYLQGIFTSTRFFKYFDQNWARAHFFKYYNDKNKERTNSVDKDNDDLSSETDSNEDYYVNGQNDEPKALPLFSNEGNNGFNQEFLAFTNRITICVIINVGMIMILLCFILFVFVCKNRRHI</sequence>
<evidence type="ECO:0000256" key="2">
    <source>
        <dbReference type="ARBA" id="ARBA00022737"/>
    </source>
</evidence>
<dbReference type="Pfam" id="PF13855">
    <property type="entry name" value="LRR_8"/>
    <property type="match status" value="2"/>
</dbReference>
<dbReference type="InterPro" id="IPR050541">
    <property type="entry name" value="LRR_TM_domain-containing"/>
</dbReference>
<dbReference type="GO" id="GO:0005886">
    <property type="term" value="C:plasma membrane"/>
    <property type="evidence" value="ECO:0007669"/>
    <property type="project" value="TreeGrafter"/>
</dbReference>
<evidence type="ECO:0000256" key="4">
    <source>
        <dbReference type="SAM" id="Phobius"/>
    </source>
</evidence>